<dbReference type="InterPro" id="IPR008920">
    <property type="entry name" value="TF_FadR/GntR_C"/>
</dbReference>
<organism evidence="5 6">
    <name type="scientific">Saccharopolyspora taberi</name>
    <dbReference type="NCBI Taxonomy" id="60895"/>
    <lineage>
        <taxon>Bacteria</taxon>
        <taxon>Bacillati</taxon>
        <taxon>Actinomycetota</taxon>
        <taxon>Actinomycetes</taxon>
        <taxon>Pseudonocardiales</taxon>
        <taxon>Pseudonocardiaceae</taxon>
        <taxon>Saccharopolyspora</taxon>
    </lineage>
</organism>
<dbReference type="Pfam" id="PF07729">
    <property type="entry name" value="FCD"/>
    <property type="match status" value="1"/>
</dbReference>
<dbReference type="InterPro" id="IPR036388">
    <property type="entry name" value="WH-like_DNA-bd_sf"/>
</dbReference>
<proteinExistence type="predicted"/>
<evidence type="ECO:0000256" key="2">
    <source>
        <dbReference type="ARBA" id="ARBA00023125"/>
    </source>
</evidence>
<dbReference type="SUPFAM" id="SSF48008">
    <property type="entry name" value="GntR ligand-binding domain-like"/>
    <property type="match status" value="1"/>
</dbReference>
<feature type="domain" description="HTH gntR-type" evidence="4">
    <location>
        <begin position="28"/>
        <end position="98"/>
    </location>
</feature>
<dbReference type="Gene3D" id="1.20.120.530">
    <property type="entry name" value="GntR ligand-binding domain-like"/>
    <property type="match status" value="1"/>
</dbReference>
<gene>
    <name evidence="5" type="ORF">GCM10010470_23520</name>
</gene>
<protein>
    <submittedName>
        <fullName evidence="5">GntR family transcriptional regulator</fullName>
    </submittedName>
</protein>
<comment type="caution">
    <text evidence="5">The sequence shown here is derived from an EMBL/GenBank/DDBJ whole genome shotgun (WGS) entry which is preliminary data.</text>
</comment>
<dbReference type="EMBL" id="BAAAUX010000011">
    <property type="protein sequence ID" value="GAA2788258.1"/>
    <property type="molecule type" value="Genomic_DNA"/>
</dbReference>
<dbReference type="RefSeq" id="WP_344679617.1">
    <property type="nucleotide sequence ID" value="NZ_BAAAUX010000011.1"/>
</dbReference>
<keyword evidence="3" id="KW-0804">Transcription</keyword>
<dbReference type="Pfam" id="PF00392">
    <property type="entry name" value="GntR"/>
    <property type="match status" value="1"/>
</dbReference>
<evidence type="ECO:0000313" key="5">
    <source>
        <dbReference type="EMBL" id="GAA2788258.1"/>
    </source>
</evidence>
<evidence type="ECO:0000256" key="1">
    <source>
        <dbReference type="ARBA" id="ARBA00023015"/>
    </source>
</evidence>
<dbReference type="PROSITE" id="PS50949">
    <property type="entry name" value="HTH_GNTR"/>
    <property type="match status" value="1"/>
</dbReference>
<keyword evidence="6" id="KW-1185">Reference proteome</keyword>
<dbReference type="PANTHER" id="PTHR43537:SF24">
    <property type="entry name" value="GLUCONATE OPERON TRANSCRIPTIONAL REPRESSOR"/>
    <property type="match status" value="1"/>
</dbReference>
<dbReference type="SMART" id="SM00345">
    <property type="entry name" value="HTH_GNTR"/>
    <property type="match status" value="1"/>
</dbReference>
<evidence type="ECO:0000256" key="3">
    <source>
        <dbReference type="ARBA" id="ARBA00023163"/>
    </source>
</evidence>
<dbReference type="SUPFAM" id="SSF46785">
    <property type="entry name" value="Winged helix' DNA-binding domain"/>
    <property type="match status" value="1"/>
</dbReference>
<keyword evidence="2" id="KW-0238">DNA-binding</keyword>
<name>A0ABN3VB36_9PSEU</name>
<dbReference type="InterPro" id="IPR036390">
    <property type="entry name" value="WH_DNA-bd_sf"/>
</dbReference>
<dbReference type="InterPro" id="IPR011711">
    <property type="entry name" value="GntR_C"/>
</dbReference>
<accession>A0ABN3VB36</accession>
<keyword evidence="1" id="KW-0805">Transcription regulation</keyword>
<dbReference type="Proteomes" id="UP001500979">
    <property type="component" value="Unassembled WGS sequence"/>
</dbReference>
<sequence length="247" mass="27384">MPAVPDDTHTEQLAVPLAASALSGIRRLSAVDTVRARISLAVDLGLLKPGEWLPGNDKIAAALEVSEITVRRALISLCKDGVLERRRGRGGGTRVVDAPPRSAVRETQEYRAVAAEVHGLIDQRLVLECGIAHLAARNADDTDIDRLDQLTQRMDQAADWAEFHSLDETFHLTIAAVTGLDAIQQNYARLLRELYRYYLPYPMQYLRGSNCEHHELVDALRRRDPASAADIAQRHVAVLHQDMFVGL</sequence>
<dbReference type="SMART" id="SM00895">
    <property type="entry name" value="FCD"/>
    <property type="match status" value="1"/>
</dbReference>
<evidence type="ECO:0000313" key="6">
    <source>
        <dbReference type="Proteomes" id="UP001500979"/>
    </source>
</evidence>
<dbReference type="PANTHER" id="PTHR43537">
    <property type="entry name" value="TRANSCRIPTIONAL REGULATOR, GNTR FAMILY"/>
    <property type="match status" value="1"/>
</dbReference>
<evidence type="ECO:0000259" key="4">
    <source>
        <dbReference type="PROSITE" id="PS50949"/>
    </source>
</evidence>
<reference evidence="5 6" key="1">
    <citation type="journal article" date="2019" name="Int. J. Syst. Evol. Microbiol.">
        <title>The Global Catalogue of Microorganisms (GCM) 10K type strain sequencing project: providing services to taxonomists for standard genome sequencing and annotation.</title>
        <authorList>
            <consortium name="The Broad Institute Genomics Platform"/>
            <consortium name="The Broad Institute Genome Sequencing Center for Infectious Disease"/>
            <person name="Wu L."/>
            <person name="Ma J."/>
        </authorList>
    </citation>
    <scope>NUCLEOTIDE SEQUENCE [LARGE SCALE GENOMIC DNA]</scope>
    <source>
        <strain evidence="5 6">JCM 9383</strain>
    </source>
</reference>
<dbReference type="Gene3D" id="1.10.10.10">
    <property type="entry name" value="Winged helix-like DNA-binding domain superfamily/Winged helix DNA-binding domain"/>
    <property type="match status" value="1"/>
</dbReference>
<dbReference type="InterPro" id="IPR000524">
    <property type="entry name" value="Tscrpt_reg_HTH_GntR"/>
</dbReference>